<accession>I2GBM7</accession>
<dbReference type="eggNOG" id="ENOG50332GP">
    <property type="taxonomic scope" value="Bacteria"/>
</dbReference>
<dbReference type="OrthoDB" id="957257at2"/>
<name>I2GBM7_9BACT</name>
<evidence type="ECO:0000313" key="1">
    <source>
        <dbReference type="EMBL" id="CCH51301.1"/>
    </source>
</evidence>
<keyword evidence="2" id="KW-1185">Reference proteome</keyword>
<gene>
    <name evidence="1" type="ORF">BN8_00218</name>
</gene>
<evidence type="ECO:0000313" key="2">
    <source>
        <dbReference type="Proteomes" id="UP000009309"/>
    </source>
</evidence>
<protein>
    <submittedName>
        <fullName evidence="1">Uncharacterized protein</fullName>
    </submittedName>
</protein>
<dbReference type="EMBL" id="CAIT01000004">
    <property type="protein sequence ID" value="CCH51301.1"/>
    <property type="molecule type" value="Genomic_DNA"/>
</dbReference>
<reference evidence="1 2" key="1">
    <citation type="journal article" date="2012" name="J. Bacteriol.">
        <title>Genome Sequence of the Filamentous Bacterium Fibrisoma limi BUZ 3T.</title>
        <authorList>
            <person name="Filippini M."/>
            <person name="Qi W."/>
            <person name="Jaenicke S."/>
            <person name="Goesmann A."/>
            <person name="Smits T.H."/>
            <person name="Bagheri H.C."/>
        </authorList>
    </citation>
    <scope>NUCLEOTIDE SEQUENCE [LARGE SCALE GENOMIC DNA]</scope>
    <source>
        <strain evidence="2">BUZ 3T</strain>
    </source>
</reference>
<dbReference type="Proteomes" id="UP000009309">
    <property type="component" value="Unassembled WGS sequence"/>
</dbReference>
<proteinExistence type="predicted"/>
<sequence length="203" mass="23019">MRTIVALLLLCTGCARQPTLPADSRHNVVGMLSDSTWFATGKALRLVKRSEAPTSVRQFNLQITTDLGYPGNTSANRSPIVTGCNGDCVPTQRLHLYTIPLRKGKFKLSKLDKRRVVDDERTNYWLLINGGGVVKNYRFGGRRHGWVRITRYDRQSNVIEGRFSFDLDENLNQVGRRLNSLPSVARFRDGLFRIPLEDVTLKD</sequence>
<dbReference type="AlphaFoldDB" id="I2GBM7"/>
<comment type="caution">
    <text evidence="1">The sequence shown here is derived from an EMBL/GenBank/DDBJ whole genome shotgun (WGS) entry which is preliminary data.</text>
</comment>
<organism evidence="1 2">
    <name type="scientific">Fibrisoma limi BUZ 3</name>
    <dbReference type="NCBI Taxonomy" id="1185876"/>
    <lineage>
        <taxon>Bacteria</taxon>
        <taxon>Pseudomonadati</taxon>
        <taxon>Bacteroidota</taxon>
        <taxon>Cytophagia</taxon>
        <taxon>Cytophagales</taxon>
        <taxon>Spirosomataceae</taxon>
        <taxon>Fibrisoma</taxon>
    </lineage>
</organism>